<evidence type="ECO:0000313" key="2">
    <source>
        <dbReference type="Proteomes" id="UP000298663"/>
    </source>
</evidence>
<reference evidence="1 2" key="1">
    <citation type="journal article" date="2015" name="Genome Biol.">
        <title>Comparative genomics of Steinernema reveals deeply conserved gene regulatory networks.</title>
        <authorList>
            <person name="Dillman A.R."/>
            <person name="Macchietto M."/>
            <person name="Porter C.F."/>
            <person name="Rogers A."/>
            <person name="Williams B."/>
            <person name="Antoshechkin I."/>
            <person name="Lee M.M."/>
            <person name="Goodwin Z."/>
            <person name="Lu X."/>
            <person name="Lewis E.E."/>
            <person name="Goodrich-Blair H."/>
            <person name="Stock S.P."/>
            <person name="Adams B.J."/>
            <person name="Sternberg P.W."/>
            <person name="Mortazavi A."/>
        </authorList>
    </citation>
    <scope>NUCLEOTIDE SEQUENCE [LARGE SCALE GENOMIC DNA]</scope>
    <source>
        <strain evidence="1 2">ALL</strain>
    </source>
</reference>
<organism evidence="1 2">
    <name type="scientific">Steinernema carpocapsae</name>
    <name type="common">Entomopathogenic nematode</name>
    <dbReference type="NCBI Taxonomy" id="34508"/>
    <lineage>
        <taxon>Eukaryota</taxon>
        <taxon>Metazoa</taxon>
        <taxon>Ecdysozoa</taxon>
        <taxon>Nematoda</taxon>
        <taxon>Chromadorea</taxon>
        <taxon>Rhabditida</taxon>
        <taxon>Tylenchina</taxon>
        <taxon>Panagrolaimomorpha</taxon>
        <taxon>Strongyloidoidea</taxon>
        <taxon>Steinernematidae</taxon>
        <taxon>Steinernema</taxon>
    </lineage>
</organism>
<dbReference type="Proteomes" id="UP000298663">
    <property type="component" value="Unassembled WGS sequence"/>
</dbReference>
<sequence>MRTKFVQLVGRSVFSASSRSCVVCVLGTDDMSFDSFMDSQPLEPNYGDENACVFGFGRMRFHRQPHASDSKDACGPKTQDACVWNYGEALKRNLIRPKVRKILSE</sequence>
<dbReference type="AlphaFoldDB" id="A0A4U5NTI0"/>
<dbReference type="EMBL" id="AZBU02000003">
    <property type="protein sequence ID" value="TKR86797.1"/>
    <property type="molecule type" value="Genomic_DNA"/>
</dbReference>
<accession>A0A4U5NTI0</accession>
<proteinExistence type="predicted"/>
<reference evidence="1 2" key="2">
    <citation type="journal article" date="2019" name="G3 (Bethesda)">
        <title>Hybrid Assembly of the Genome of the Entomopathogenic Nematode Steinernema carpocapsae Identifies the X-Chromosome.</title>
        <authorList>
            <person name="Serra L."/>
            <person name="Macchietto M."/>
            <person name="Macias-Munoz A."/>
            <person name="McGill C.J."/>
            <person name="Rodriguez I.M."/>
            <person name="Rodriguez B."/>
            <person name="Murad R."/>
            <person name="Mortazavi A."/>
        </authorList>
    </citation>
    <scope>NUCLEOTIDE SEQUENCE [LARGE SCALE GENOMIC DNA]</scope>
    <source>
        <strain evidence="1 2">ALL</strain>
    </source>
</reference>
<comment type="caution">
    <text evidence="1">The sequence shown here is derived from an EMBL/GenBank/DDBJ whole genome shotgun (WGS) entry which is preliminary data.</text>
</comment>
<keyword evidence="2" id="KW-1185">Reference proteome</keyword>
<name>A0A4U5NTI0_STECR</name>
<gene>
    <name evidence="1" type="ORF">L596_011315</name>
</gene>
<protein>
    <submittedName>
        <fullName evidence="1">Uncharacterized protein</fullName>
    </submittedName>
</protein>
<evidence type="ECO:0000313" key="1">
    <source>
        <dbReference type="EMBL" id="TKR86797.1"/>
    </source>
</evidence>